<keyword evidence="1" id="KW-0472">Membrane</keyword>
<gene>
    <name evidence="3" type="ORF">K7G82_13900</name>
</gene>
<proteinExistence type="predicted"/>
<protein>
    <submittedName>
        <fullName evidence="3">SdpI family protein</fullName>
    </submittedName>
</protein>
<feature type="transmembrane region" description="Helical" evidence="1">
    <location>
        <begin position="51"/>
        <end position="74"/>
    </location>
</feature>
<dbReference type="PANTHER" id="PTHR37810:SF5">
    <property type="entry name" value="IMMUNITY PROTEIN SDPI"/>
    <property type="match status" value="1"/>
</dbReference>
<dbReference type="PIRSF" id="PIRSF038959">
    <property type="entry name" value="SdpI"/>
    <property type="match status" value="1"/>
</dbReference>
<feature type="transmembrane region" description="Helical" evidence="1">
    <location>
        <begin position="117"/>
        <end position="134"/>
    </location>
</feature>
<dbReference type="Proteomes" id="UP000706039">
    <property type="component" value="Unassembled WGS sequence"/>
</dbReference>
<evidence type="ECO:0000313" key="4">
    <source>
        <dbReference type="Proteomes" id="UP000706039"/>
    </source>
</evidence>
<dbReference type="PANTHER" id="PTHR37810">
    <property type="entry name" value="IMMUNITY PROTEIN SDPI"/>
    <property type="match status" value="1"/>
</dbReference>
<feature type="transmembrane region" description="Helical" evidence="1">
    <location>
        <begin position="169"/>
        <end position="187"/>
    </location>
</feature>
<organism evidence="3 4">
    <name type="scientific">Sphingomonas colocasiae</name>
    <dbReference type="NCBI Taxonomy" id="1848973"/>
    <lineage>
        <taxon>Bacteria</taxon>
        <taxon>Pseudomonadati</taxon>
        <taxon>Pseudomonadota</taxon>
        <taxon>Alphaproteobacteria</taxon>
        <taxon>Sphingomonadales</taxon>
        <taxon>Sphingomonadaceae</taxon>
        <taxon>Sphingomonas</taxon>
    </lineage>
</organism>
<dbReference type="InterPro" id="IPR012867">
    <property type="entry name" value="DUF1648"/>
</dbReference>
<keyword evidence="1" id="KW-0812">Transmembrane</keyword>
<feature type="transmembrane region" description="Helical" evidence="1">
    <location>
        <begin position="86"/>
        <end position="111"/>
    </location>
</feature>
<dbReference type="PROSITE" id="PS51257">
    <property type="entry name" value="PROKAR_LIPOPROTEIN"/>
    <property type="match status" value="1"/>
</dbReference>
<dbReference type="InterPro" id="IPR025962">
    <property type="entry name" value="SdpI/YhfL"/>
</dbReference>
<name>A0ABS7PQ49_9SPHN</name>
<reference evidence="3 4" key="1">
    <citation type="submission" date="2021-08" db="EMBL/GenBank/DDBJ databases">
        <authorList>
            <person name="Tuo L."/>
        </authorList>
    </citation>
    <scope>NUCLEOTIDE SEQUENCE [LARGE SCALE GENOMIC DNA]</scope>
    <source>
        <strain evidence="3 4">JCM 31229</strain>
    </source>
</reference>
<evidence type="ECO:0000313" key="3">
    <source>
        <dbReference type="EMBL" id="MBY8823393.1"/>
    </source>
</evidence>
<sequence length="222" mass="23878">MTNRHLTMASIVTVILLLVAGCWTALSLPGDMALPTHWDARGRPDQFSSKWVALLVPGIGTALATLFFLALPGIEPRAGGLERSRGLYVWGWVSMLMAGATVQAIVILGALGREIPVLHVFATVLGLSLCLAGNQMGKSRSMYLIGIRTPWTLVDEDVWSKTHRLAGKFLVASGLVLVAAGLMRVSADIMTGLLLATLVLGLLVPSAYSYALWKRKNQDSVR</sequence>
<accession>A0ABS7PQ49</accession>
<feature type="transmembrane region" description="Helical" evidence="1">
    <location>
        <begin position="193"/>
        <end position="213"/>
    </location>
</feature>
<keyword evidence="4" id="KW-1185">Reference proteome</keyword>
<dbReference type="Pfam" id="PF07853">
    <property type="entry name" value="DUF1648"/>
    <property type="match status" value="1"/>
</dbReference>
<dbReference type="RefSeq" id="WP_222990507.1">
    <property type="nucleotide sequence ID" value="NZ_JAINVV010000006.1"/>
</dbReference>
<keyword evidence="1" id="KW-1133">Transmembrane helix</keyword>
<evidence type="ECO:0000256" key="1">
    <source>
        <dbReference type="SAM" id="Phobius"/>
    </source>
</evidence>
<feature type="domain" description="DUF1648" evidence="2">
    <location>
        <begin position="13"/>
        <end position="60"/>
    </location>
</feature>
<dbReference type="InterPro" id="IPR026272">
    <property type="entry name" value="SdpI"/>
</dbReference>
<dbReference type="EMBL" id="JAINVV010000006">
    <property type="protein sequence ID" value="MBY8823393.1"/>
    <property type="molecule type" value="Genomic_DNA"/>
</dbReference>
<dbReference type="Pfam" id="PF13630">
    <property type="entry name" value="SdpI"/>
    <property type="match status" value="1"/>
</dbReference>
<evidence type="ECO:0000259" key="2">
    <source>
        <dbReference type="Pfam" id="PF07853"/>
    </source>
</evidence>
<comment type="caution">
    <text evidence="3">The sequence shown here is derived from an EMBL/GenBank/DDBJ whole genome shotgun (WGS) entry which is preliminary data.</text>
</comment>